<accession>A0ABU3KRT3</accession>
<keyword evidence="2" id="KW-1185">Reference proteome</keyword>
<protein>
    <recommendedName>
        <fullName evidence="3">Response regulator</fullName>
    </recommendedName>
</protein>
<gene>
    <name evidence="1" type="ORF">RAE19_17715</name>
</gene>
<dbReference type="SUPFAM" id="SSF52172">
    <property type="entry name" value="CheY-like"/>
    <property type="match status" value="1"/>
</dbReference>
<evidence type="ECO:0000313" key="2">
    <source>
        <dbReference type="Proteomes" id="UP001321700"/>
    </source>
</evidence>
<evidence type="ECO:0008006" key="3">
    <source>
        <dbReference type="Google" id="ProtNLM"/>
    </source>
</evidence>
<dbReference type="RefSeq" id="WP_313876115.1">
    <property type="nucleotide sequence ID" value="NZ_JAVBIK010000001.1"/>
</dbReference>
<dbReference type="EMBL" id="JAVBIK010000001">
    <property type="protein sequence ID" value="MDT7520525.1"/>
    <property type="molecule type" value="Genomic_DNA"/>
</dbReference>
<evidence type="ECO:0000313" key="1">
    <source>
        <dbReference type="EMBL" id="MDT7520525.1"/>
    </source>
</evidence>
<dbReference type="Proteomes" id="UP001321700">
    <property type="component" value="Unassembled WGS sequence"/>
</dbReference>
<proteinExistence type="predicted"/>
<organism evidence="1 2">
    <name type="scientific">Rhodoferax potami</name>
    <dbReference type="NCBI Taxonomy" id="3068338"/>
    <lineage>
        <taxon>Bacteria</taxon>
        <taxon>Pseudomonadati</taxon>
        <taxon>Pseudomonadota</taxon>
        <taxon>Betaproteobacteria</taxon>
        <taxon>Burkholderiales</taxon>
        <taxon>Comamonadaceae</taxon>
        <taxon>Rhodoferax</taxon>
    </lineage>
</organism>
<sequence length="246" mass="26825">MAITVWVKVVGFSDAERHTLNTLFRVSRTDGPKYVLWTPLDGTSPNVALIDVDSYEAGLDLVSPGFNPHLKIIAVGESAPTGAWRSLQRPVDWGGLVQSLDALFASSQEVDIDIFTDTSAAPSPPPPGIRCALLVGIPPVETYYLRARLALAGVLVADEAQTQEACEQRLQSRHYGLALVFVDAQKPDPWEFAKHVGGLAARPPKLMAVMASPDWRAIRQAETMGYSDVLELPFNPQQVFSAFQKV</sequence>
<name>A0ABU3KRT3_9BURK</name>
<comment type="caution">
    <text evidence="1">The sequence shown here is derived from an EMBL/GenBank/DDBJ whole genome shotgun (WGS) entry which is preliminary data.</text>
</comment>
<reference evidence="1 2" key="1">
    <citation type="submission" date="2023-08" db="EMBL/GenBank/DDBJ databases">
        <title>Rhodoferax potami sp. nov. and Rhodoferax mekongensis sp. nov., isolated from the Mekong River in Thailand.</title>
        <authorList>
            <person name="Kitikhun S."/>
            <person name="Charoenyingcharoen P."/>
            <person name="Siriarchawattana P."/>
            <person name="Likhitrattanapisal S."/>
            <person name="Nilsakha T."/>
            <person name="Chanpet A."/>
            <person name="Rattanawaree P."/>
            <person name="Ingsriswang S."/>
        </authorList>
    </citation>
    <scope>NUCLEOTIDE SEQUENCE [LARGE SCALE GENOMIC DNA]</scope>
    <source>
        <strain evidence="1 2">TBRC 17660</strain>
    </source>
</reference>
<dbReference type="InterPro" id="IPR011006">
    <property type="entry name" value="CheY-like_superfamily"/>
</dbReference>